<evidence type="ECO:0000313" key="3">
    <source>
        <dbReference type="Proteomes" id="UP000178155"/>
    </source>
</evidence>
<dbReference type="AlphaFoldDB" id="A0A1F8HBJ9"/>
<organism evidence="2 3">
    <name type="scientific">Candidatus Yanofskybacteria bacterium RIFCSPLOWO2_02_FULL_47_9b</name>
    <dbReference type="NCBI Taxonomy" id="1802708"/>
    <lineage>
        <taxon>Bacteria</taxon>
        <taxon>Candidatus Yanofskyibacteriota</taxon>
    </lineage>
</organism>
<protein>
    <recommendedName>
        <fullName evidence="1">bAvd-like domain-containing protein</fullName>
    </recommendedName>
</protein>
<proteinExistence type="predicted"/>
<reference evidence="2 3" key="1">
    <citation type="journal article" date="2016" name="Nat. Commun.">
        <title>Thousands of microbial genomes shed light on interconnected biogeochemical processes in an aquifer system.</title>
        <authorList>
            <person name="Anantharaman K."/>
            <person name="Brown C.T."/>
            <person name="Hug L.A."/>
            <person name="Sharon I."/>
            <person name="Castelle C.J."/>
            <person name="Probst A.J."/>
            <person name="Thomas B.C."/>
            <person name="Singh A."/>
            <person name="Wilkins M.J."/>
            <person name="Karaoz U."/>
            <person name="Brodie E.L."/>
            <person name="Williams K.H."/>
            <person name="Hubbard S.S."/>
            <person name="Banfield J.F."/>
        </authorList>
    </citation>
    <scope>NUCLEOTIDE SEQUENCE [LARGE SCALE GENOMIC DNA]</scope>
</reference>
<comment type="caution">
    <text evidence="2">The sequence shown here is derived from an EMBL/GenBank/DDBJ whole genome shotgun (WGS) entry which is preliminary data.</text>
</comment>
<evidence type="ECO:0000259" key="1">
    <source>
        <dbReference type="Pfam" id="PF22296"/>
    </source>
</evidence>
<dbReference type="Pfam" id="PF22296">
    <property type="entry name" value="bAvd"/>
    <property type="match status" value="1"/>
</dbReference>
<feature type="domain" description="bAvd-like" evidence="1">
    <location>
        <begin position="7"/>
        <end position="93"/>
    </location>
</feature>
<dbReference type="EMBL" id="MGKW01000015">
    <property type="protein sequence ID" value="OGN34296.1"/>
    <property type="molecule type" value="Genomic_DNA"/>
</dbReference>
<dbReference type="Proteomes" id="UP000178155">
    <property type="component" value="Unassembled WGS sequence"/>
</dbReference>
<gene>
    <name evidence="2" type="ORF">A3I39_00980</name>
</gene>
<dbReference type="Gene3D" id="1.20.1440.60">
    <property type="entry name" value="23S rRNA-intervening sequence"/>
    <property type="match status" value="1"/>
</dbReference>
<accession>A0A1F8HBJ9</accession>
<dbReference type="InterPro" id="IPR036583">
    <property type="entry name" value="23S_rRNA_IVS_sf"/>
</dbReference>
<evidence type="ECO:0000313" key="2">
    <source>
        <dbReference type="EMBL" id="OGN34296.1"/>
    </source>
</evidence>
<name>A0A1F8HBJ9_9BACT</name>
<sequence>MWDIYSQEIPKKSRYTIGSKINTLFIEIIELVFTASYLAPAQKVPFVSEASLKLNLIKLFIQILWERKVLDNNKYAVLSELLNTTGQMIGGWLVQLQKQNPPR</sequence>
<dbReference type="CDD" id="cd16376">
    <property type="entry name" value="Avd_like"/>
    <property type="match status" value="1"/>
</dbReference>
<dbReference type="InterPro" id="IPR055360">
    <property type="entry name" value="bAvd"/>
</dbReference>